<reference evidence="3" key="1">
    <citation type="submission" date="2013-01" db="EMBL/GenBank/DDBJ databases">
        <title>Draft Genome Sequence of a Mulberry Tree, Morus notabilis C.K. Schneid.</title>
        <authorList>
            <person name="He N."/>
            <person name="Zhao S."/>
        </authorList>
    </citation>
    <scope>NUCLEOTIDE SEQUENCE</scope>
</reference>
<accession>W9SCM9</accession>
<proteinExistence type="predicted"/>
<feature type="compositionally biased region" description="Polar residues" evidence="1">
    <location>
        <begin position="205"/>
        <end position="219"/>
    </location>
</feature>
<dbReference type="PANTHER" id="PTHR34660">
    <property type="entry name" value="MYB-LIKE PROTEIN X"/>
    <property type="match status" value="1"/>
</dbReference>
<evidence type="ECO:0000313" key="2">
    <source>
        <dbReference type="EMBL" id="EXC35323.1"/>
    </source>
</evidence>
<dbReference type="AlphaFoldDB" id="W9SCM9"/>
<feature type="compositionally biased region" description="Basic and acidic residues" evidence="1">
    <location>
        <begin position="195"/>
        <end position="204"/>
    </location>
</feature>
<protein>
    <submittedName>
        <fullName evidence="2">Uncharacterized protein</fullName>
    </submittedName>
</protein>
<organism evidence="2 3">
    <name type="scientific">Morus notabilis</name>
    <dbReference type="NCBI Taxonomy" id="981085"/>
    <lineage>
        <taxon>Eukaryota</taxon>
        <taxon>Viridiplantae</taxon>
        <taxon>Streptophyta</taxon>
        <taxon>Embryophyta</taxon>
        <taxon>Tracheophyta</taxon>
        <taxon>Spermatophyta</taxon>
        <taxon>Magnoliopsida</taxon>
        <taxon>eudicotyledons</taxon>
        <taxon>Gunneridae</taxon>
        <taxon>Pentapetalae</taxon>
        <taxon>rosids</taxon>
        <taxon>fabids</taxon>
        <taxon>Rosales</taxon>
        <taxon>Moraceae</taxon>
        <taxon>Moreae</taxon>
        <taxon>Morus</taxon>
    </lineage>
</organism>
<dbReference type="Proteomes" id="UP000030645">
    <property type="component" value="Unassembled WGS sequence"/>
</dbReference>
<feature type="region of interest" description="Disordered" evidence="1">
    <location>
        <begin position="32"/>
        <end position="234"/>
    </location>
</feature>
<feature type="compositionally biased region" description="Basic and acidic residues" evidence="1">
    <location>
        <begin position="83"/>
        <end position="116"/>
    </location>
</feature>
<feature type="compositionally biased region" description="Basic and acidic residues" evidence="1">
    <location>
        <begin position="40"/>
        <end position="75"/>
    </location>
</feature>
<dbReference type="EMBL" id="KE346358">
    <property type="protein sequence ID" value="EXC35323.1"/>
    <property type="molecule type" value="Genomic_DNA"/>
</dbReference>
<dbReference type="PANTHER" id="PTHR34660:SF9">
    <property type="entry name" value="DNA BINDING PROTEIN"/>
    <property type="match status" value="1"/>
</dbReference>
<dbReference type="eggNOG" id="ENOG502S556">
    <property type="taxonomic scope" value="Eukaryota"/>
</dbReference>
<sequence length="394" mass="44920">MSRCFPYPPPGYEKNGIRDEALVESIKYVLIDNHFGNQKLQREGEKAKKERNKEKKWEKKEKDKARENGEAGKEKQSHKKRHREEDQESKKGRDHDKKRKLETENLERSNLTEEHGQPVGSQNSSDSTVNSNKRRNPCSPAESCHNSGSIIRIRLPLQRHKDPEILPSKEQSCSASGRTHNAFVQGRPSEPASRQGKEQGEHHPCSTSTRNLSQVAKNSRLSKEHRSTTKSVDLSQNSRLIKENHCSTTKSVDLSQNSRLIKEKHCPTTKSVDLSQNSRLIKEKHCPTTKSVDISHKAESIPMLSTSPHFPPLPPMVSQYRDLFENWVPPPMQDDCMELGVETWLFKSKQDHKNGVERCKDGGDILSHEPSTLWPRAHYLPSVDIFALPYAVPL</sequence>
<evidence type="ECO:0000313" key="3">
    <source>
        <dbReference type="Proteomes" id="UP000030645"/>
    </source>
</evidence>
<gene>
    <name evidence="2" type="ORF">L484_026647</name>
</gene>
<keyword evidence="3" id="KW-1185">Reference proteome</keyword>
<name>W9SCM9_9ROSA</name>
<feature type="compositionally biased region" description="Polar residues" evidence="1">
    <location>
        <begin position="169"/>
        <end position="179"/>
    </location>
</feature>
<feature type="compositionally biased region" description="Polar residues" evidence="1">
    <location>
        <begin position="119"/>
        <end position="131"/>
    </location>
</feature>
<evidence type="ECO:0000256" key="1">
    <source>
        <dbReference type="SAM" id="MobiDB-lite"/>
    </source>
</evidence>
<dbReference type="STRING" id="981085.W9SCM9"/>